<gene>
    <name evidence="6" type="ORF">WIGMOR_0043</name>
</gene>
<evidence type="ECO:0000256" key="4">
    <source>
        <dbReference type="ARBA" id="ARBA00024746"/>
    </source>
</evidence>
<dbReference type="KEGG" id="wgl:WIGMOR_0043"/>
<dbReference type="GO" id="GO:0044781">
    <property type="term" value="P:bacterial-type flagellum organization"/>
    <property type="evidence" value="ECO:0007669"/>
    <property type="project" value="UniProtKB-UniRule"/>
</dbReference>
<evidence type="ECO:0000256" key="3">
    <source>
        <dbReference type="ARBA" id="ARBA00022795"/>
    </source>
</evidence>
<keyword evidence="3 5" id="KW-1005">Bacterial flagellum biogenesis</keyword>
<dbReference type="InterPro" id="IPR005648">
    <property type="entry name" value="FlgD"/>
</dbReference>
<evidence type="ECO:0000256" key="5">
    <source>
        <dbReference type="RuleBase" id="RU362076"/>
    </source>
</evidence>
<dbReference type="Pfam" id="PF03963">
    <property type="entry name" value="FlgD"/>
    <property type="match status" value="1"/>
</dbReference>
<keyword evidence="6" id="KW-0282">Flagellum</keyword>
<reference evidence="6 7" key="1">
    <citation type="journal article" date="2012" name="MBio">
        <title>Insight into the transmission biology and species-specific functional capabilities of tsetse (Diptera: glossinidae) obligate symbiont wigglesworthia.</title>
        <authorList>
            <person name="Rio R.V."/>
            <person name="Symula R.E."/>
            <person name="Wang J."/>
            <person name="Lohs C."/>
            <person name="Wu Y.N."/>
            <person name="Snyder A.K."/>
            <person name="Bjornson R.D."/>
            <person name="Oshima K."/>
            <person name="Biehl B.S."/>
            <person name="Perna N.T."/>
            <person name="Hattori M."/>
            <person name="Aksoy S."/>
        </authorList>
    </citation>
    <scope>NUCLEOTIDE SEQUENCE [LARGE SCALE GENOMIC DNA]</scope>
    <source>
        <strain evidence="6">WGM</strain>
    </source>
</reference>
<keyword evidence="6" id="KW-0966">Cell projection</keyword>
<dbReference type="OrthoDB" id="9785233at2"/>
<protein>
    <recommendedName>
        <fullName evidence="2 5">Basal-body rod modification protein FlgD</fullName>
    </recommendedName>
</protein>
<dbReference type="RefSeq" id="WP_014353843.1">
    <property type="nucleotide sequence ID" value="NC_016893.1"/>
</dbReference>
<evidence type="ECO:0000256" key="1">
    <source>
        <dbReference type="ARBA" id="ARBA00010577"/>
    </source>
</evidence>
<dbReference type="AlphaFoldDB" id="H6Q5K0"/>
<dbReference type="Proteomes" id="UP000009061">
    <property type="component" value="Chromosome"/>
</dbReference>
<dbReference type="HOGENOM" id="CLU_047535_0_0_6"/>
<accession>H6Q5K0</accession>
<evidence type="ECO:0000256" key="2">
    <source>
        <dbReference type="ARBA" id="ARBA00016013"/>
    </source>
</evidence>
<dbReference type="EMBL" id="CP003315">
    <property type="protein sequence ID" value="AFA40904.1"/>
    <property type="molecule type" value="Genomic_DNA"/>
</dbReference>
<evidence type="ECO:0000313" key="6">
    <source>
        <dbReference type="EMBL" id="AFA40904.1"/>
    </source>
</evidence>
<keyword evidence="7" id="KW-1185">Reference proteome</keyword>
<sequence length="276" mass="31730">MNIPTKQINIQKILDENNIYLDTIHHNRIKKRSIFPEKFSESIKNNFQDDRNFSEIYSIENQKNFDKNSQINNSNLESLTNNFLKMILVQIKNQDPTHPIDNNHLTSQMTQMHTALGIEKLSKIMQEIKNTNNNTQAINLSNWIGHTIMISGNPVVSFEGKKNYGFKLASKADHVILNLTDTSGNSYVENYYNLKPGIYKLNINNNRTVPEIHSSSNEKNNIFRVSFEAFNNNGDRPEIYALKSEKINNIIFKNGQSKLALEKGNLIDVKDVISIE</sequence>
<comment type="function">
    <text evidence="4 5">Required for flagellar hook formation. May act as a scaffolding protein.</text>
</comment>
<dbReference type="eggNOG" id="COG1843">
    <property type="taxonomic scope" value="Bacteria"/>
</dbReference>
<comment type="similarity">
    <text evidence="1 5">Belongs to the FlgD family.</text>
</comment>
<name>H6Q5K0_WIGGL</name>
<proteinExistence type="inferred from homology"/>
<evidence type="ECO:0000313" key="7">
    <source>
        <dbReference type="Proteomes" id="UP000009061"/>
    </source>
</evidence>
<organism evidence="6 7">
    <name type="scientific">Wigglesworthia glossinidia endosymbiont of Glossina morsitans morsitans</name>
    <name type="common">Yale colony</name>
    <dbReference type="NCBI Taxonomy" id="1142511"/>
    <lineage>
        <taxon>Bacteria</taxon>
        <taxon>Pseudomonadati</taxon>
        <taxon>Pseudomonadota</taxon>
        <taxon>Gammaproteobacteria</taxon>
        <taxon>Enterobacterales</taxon>
        <taxon>Erwiniaceae</taxon>
        <taxon>Wigglesworthia</taxon>
    </lineage>
</organism>
<dbReference type="STRING" id="1142511.WIGMOR_0043"/>
<keyword evidence="6" id="KW-0969">Cilium</keyword>